<feature type="domain" description="Methyl-accepting transducer" evidence="4">
    <location>
        <begin position="20"/>
        <end position="263"/>
    </location>
</feature>
<protein>
    <submittedName>
        <fullName evidence="5">Methyl-accepting chemotaxis protein</fullName>
    </submittedName>
</protein>
<dbReference type="Pfam" id="PF00015">
    <property type="entry name" value="MCPsignal"/>
    <property type="match status" value="1"/>
</dbReference>
<dbReference type="InterPro" id="IPR004090">
    <property type="entry name" value="Chemotax_Me-accpt_rcpt"/>
</dbReference>
<keyword evidence="1 3" id="KW-0807">Transducer</keyword>
<dbReference type="SUPFAM" id="SSF58104">
    <property type="entry name" value="Methyl-accepting chemotaxis protein (MCP) signaling domain"/>
    <property type="match status" value="1"/>
</dbReference>
<evidence type="ECO:0000313" key="6">
    <source>
        <dbReference type="Proteomes" id="UP001431784"/>
    </source>
</evidence>
<dbReference type="PROSITE" id="PS50111">
    <property type="entry name" value="CHEMOTAXIS_TRANSDUC_2"/>
    <property type="match status" value="1"/>
</dbReference>
<dbReference type="PRINTS" id="PR00260">
    <property type="entry name" value="CHEMTRNSDUCR"/>
</dbReference>
<comment type="caution">
    <text evidence="5">The sequence shown here is derived from an EMBL/GenBank/DDBJ whole genome shotgun (WGS) entry which is preliminary data.</text>
</comment>
<dbReference type="SMART" id="SM00283">
    <property type="entry name" value="MA"/>
    <property type="match status" value="1"/>
</dbReference>
<accession>A0ABT5T9A1</accession>
<evidence type="ECO:0000256" key="1">
    <source>
        <dbReference type="ARBA" id="ARBA00023224"/>
    </source>
</evidence>
<dbReference type="EMBL" id="JAQZSM010000009">
    <property type="protein sequence ID" value="MDD7971699.1"/>
    <property type="molecule type" value="Genomic_DNA"/>
</dbReference>
<dbReference type="PANTHER" id="PTHR32089">
    <property type="entry name" value="METHYL-ACCEPTING CHEMOTAXIS PROTEIN MCPB"/>
    <property type="match status" value="1"/>
</dbReference>
<comment type="similarity">
    <text evidence="2">Belongs to the methyl-accepting chemotaxis (MCP) protein family.</text>
</comment>
<dbReference type="InterPro" id="IPR004089">
    <property type="entry name" value="MCPsignal_dom"/>
</dbReference>
<evidence type="ECO:0000313" key="5">
    <source>
        <dbReference type="EMBL" id="MDD7971699.1"/>
    </source>
</evidence>
<dbReference type="RefSeq" id="WP_274352378.1">
    <property type="nucleotide sequence ID" value="NZ_JAQZSM010000009.1"/>
</dbReference>
<evidence type="ECO:0000256" key="3">
    <source>
        <dbReference type="PROSITE-ProRule" id="PRU00284"/>
    </source>
</evidence>
<evidence type="ECO:0000259" key="4">
    <source>
        <dbReference type="PROSITE" id="PS50111"/>
    </source>
</evidence>
<gene>
    <name evidence="5" type="ORF">PUT78_11350</name>
</gene>
<dbReference type="Proteomes" id="UP001431784">
    <property type="component" value="Unassembled WGS sequence"/>
</dbReference>
<dbReference type="PANTHER" id="PTHR32089:SF112">
    <property type="entry name" value="LYSOZYME-LIKE PROTEIN-RELATED"/>
    <property type="match status" value="1"/>
</dbReference>
<keyword evidence="6" id="KW-1185">Reference proteome</keyword>
<sequence>MFQSSSISSSQSELDRLARQAVDLGHNVVMVHACVDMLDSVMEHQVALVEDAQKAAERISDANNSVRKAAENVGHSVRDTLETVGDSATRIRTTLGKSQTIAEWVQTLDATMTTITQTLAEMSSRANAIGNIAQQVNMLAINARIEAARSGDAGRGFAVVAQEIDRLSHQTAETTEGITVSIGDLTGSISRLRQDSGVIAKAASQTLTDNTAIDDALGQIIEKVTRSEGSVSEIMTKAADVDAANSSFMPVFSTVKNGISQTAEHLHEARQQLGVVVDISESMVQKTVEMGGASDDAQMIELVQKTAADMADALEKAVDRGEISIAQLMNFTYQPIPGTAPQQHLAPFTELTDRIFPLFQEAVLQANPGVTFCAAVDRNGYLPTHNRKFSKRQTHDTEWNAAHSRNRRIFNDRVGLGAGKNTKPFLLQIYRRDMGGGEHRMMKDISAPIIVNGRHWGGLRLAYEYQ</sequence>
<organism evidence="5 6">
    <name type="scientific">Roseinatronobacter alkalisoli</name>
    <dbReference type="NCBI Taxonomy" id="3028235"/>
    <lineage>
        <taxon>Bacteria</taxon>
        <taxon>Pseudomonadati</taxon>
        <taxon>Pseudomonadota</taxon>
        <taxon>Alphaproteobacteria</taxon>
        <taxon>Rhodobacterales</taxon>
        <taxon>Paracoccaceae</taxon>
        <taxon>Roseinatronobacter</taxon>
    </lineage>
</organism>
<dbReference type="Gene3D" id="1.10.287.950">
    <property type="entry name" value="Methyl-accepting chemotaxis protein"/>
    <property type="match status" value="1"/>
</dbReference>
<evidence type="ECO:0000256" key="2">
    <source>
        <dbReference type="ARBA" id="ARBA00029447"/>
    </source>
</evidence>
<name>A0ABT5T9A1_9RHOB</name>
<proteinExistence type="inferred from homology"/>
<reference evidence="5" key="1">
    <citation type="submission" date="2023-02" db="EMBL/GenBank/DDBJ databases">
        <title>Description of Roseinatronobacter alkalisoli sp. nov., an alkaliphilic bacerium isolated from soda soil.</title>
        <authorList>
            <person name="Wei W."/>
        </authorList>
    </citation>
    <scope>NUCLEOTIDE SEQUENCE</scope>
    <source>
        <strain evidence="5">HJB301</strain>
    </source>
</reference>